<comment type="caution">
    <text evidence="9">The sequence shown here is derived from an EMBL/GenBank/DDBJ whole genome shotgun (WGS) entry which is preliminary data.</text>
</comment>
<feature type="region of interest" description="Disordered" evidence="6">
    <location>
        <begin position="46"/>
        <end position="68"/>
    </location>
</feature>
<dbReference type="GO" id="GO:0051321">
    <property type="term" value="P:meiotic cell cycle"/>
    <property type="evidence" value="ECO:0007669"/>
    <property type="project" value="TreeGrafter"/>
</dbReference>
<accession>A0A830H5A6</accession>
<dbReference type="InterPro" id="IPR041470">
    <property type="entry name" value="GCP_N"/>
</dbReference>
<proteinExistence type="predicted"/>
<gene>
    <name evidence="9" type="ORF">PPROV_000019900</name>
</gene>
<feature type="domain" description="Gamma tubulin complex component protein N-terminal" evidence="8">
    <location>
        <begin position="388"/>
        <end position="570"/>
    </location>
</feature>
<dbReference type="GO" id="GO:0051011">
    <property type="term" value="F:microtubule minus-end binding"/>
    <property type="evidence" value="ECO:0007669"/>
    <property type="project" value="TreeGrafter"/>
</dbReference>
<evidence type="ECO:0000256" key="5">
    <source>
        <dbReference type="ARBA" id="ARBA00023212"/>
    </source>
</evidence>
<evidence type="ECO:0008006" key="11">
    <source>
        <dbReference type="Google" id="ProtNLM"/>
    </source>
</evidence>
<keyword evidence="4" id="KW-0175">Coiled coil</keyword>
<protein>
    <recommendedName>
        <fullName evidence="11">Gamma tubulin complex component C-terminal domain-containing protein</fullName>
    </recommendedName>
</protein>
<dbReference type="Proteomes" id="UP000660262">
    <property type="component" value="Unassembled WGS sequence"/>
</dbReference>
<dbReference type="GO" id="GO:0043015">
    <property type="term" value="F:gamma-tubulin binding"/>
    <property type="evidence" value="ECO:0007669"/>
    <property type="project" value="InterPro"/>
</dbReference>
<feature type="compositionally biased region" description="Low complexity" evidence="6">
    <location>
        <begin position="1029"/>
        <end position="1042"/>
    </location>
</feature>
<dbReference type="GO" id="GO:0031122">
    <property type="term" value="P:cytoplasmic microtubule organization"/>
    <property type="evidence" value="ECO:0007669"/>
    <property type="project" value="TreeGrafter"/>
</dbReference>
<dbReference type="GO" id="GO:0000278">
    <property type="term" value="P:mitotic cell cycle"/>
    <property type="evidence" value="ECO:0007669"/>
    <property type="project" value="TreeGrafter"/>
</dbReference>
<sequence>MMLALTTSSSSGVAVGVPSSFAVSSFQSHVPDSSYELVPLVESRQTHLHGEHAPLPSSSSSTSTSTSTSHQSASLLIRALANAHARSANQAVQKQYKKQPAWGNKANTNAADEDEAESAIGRRMQRTAFELLLGYHASYAPSAFAHTTNDACADVRALLARADAAWRMRTSSAEADRCDALRARFESIAKETGNEEEACALMLVLHRLANAGSAWRQVTGEDAPAPAKDNRWLAPAQAKWMAGGVAYKPLPQLAEPLAQSGAQTQWDAKVNASLASTPNFLGGVLGRNDESPASSSTLALASKTTTTMSTKATRQLAPATVDVTDGESSMWLSIADDPSEEQQNQHNQNYKQDVVDASVRRHRSQIFLEALRCAASGGLAPDVEAYRRRVPGVTLAERRALARIAEATVQRHHIASFVTSTTTTQKSAVLRALGAAAAAVLRLHDAHWSEMLAAAPGTIADAMGIGPGAGAPVHADCGSLAGVLKATAAATPQLRLLARACDAGMEASRAGPAMGAHVLKSLHAILLSACASPGFEERDLTLAWLLFQAASAPYVAAIRSWLFRGGADDAALGGEVSSVAAAPHAAGDDLRIMLFDEDEDQDEPERDNGYDEDVATINKENVERQADVFISKANDTALLTDIHTLGLRLPRRRRDGASHGITSNDALTSSTGVHALALPPFLNHARVPLLMAGVQLRALRRLAHMGTRGDAAADGMPTAWAPDAKQATAIEGWSSAKNDILTRFLAAWEELAEEEEGVVVTCTDDAETALGVPYAPGDMRSRRRLAHEMQERRLQLVAEALQAMQALTSRVAGERHAAAAAARERLFAASEAAKAEALLRREAAAKEKARLAAETAADLAQREKTAKFEAALAKIDERDAMLSAEVAELAAERARMEVDSVASKTAMKRMSVAAERIAWRRRRLALTHLRDAKLREIYGEFGDVTERDEGALMEAQAEALAEALELAGDDPSAVLLDDNVETASSELENDATSDASVQGTDEVAADADKTLEGEFVRNDNNEEVNESVTTTPLKTPETPETEAVMSPDTAQEHEEEMLFRKHLLKKFAEDDRIEQMNAQRRRMKMEEHKREVQRLWEEKQAGSNLKTPSAPSSPPAPSTIVEIAAPVPADDELDTKAIVMNDQEKTTTTTTTTATITTQASAITTGVDDVDVVDDNDDDNGALSMLPADSIDAAVHAPIRGCYDLLSAMCLHVFVDELQLSTHMRRIAATVLLLDTGYATRLVEMLRFHQGLCDRGQYEPPTARELLWYAKDAMVHSLDAALSSAVVRDAPPPTLAYAHDPAADRSSVTDDLVGTEAAQPSVELARRLFESSHSRAECLSSVCLSYETCVPPVLLETALPVHALRRYAEASRQMLKLHAANAVVLSARRRLRALAHALGAAERRAAATAKATRTERGGVRAHALRRRLRRLECTLFAMSHFVASVHATLSEAAATPWDTEAMARRAAERHGGSFASDLSDVRKQLVAHGDFVADATLCPRAYDDESLLAPFSVYKLASARRPTEASARLVVRDTDDAVDVARHAMEVCLQAVHDFAREVAPFEPTWSETRRLLGGGSGSVVVAGGAMNLTADDDGFDDGIAGSHRTRRFEDELLASLLANDEVHGRCREAHSRFTEATRQFVEVLEASSGAEVMEGALAKRDRVVVEVYSTLLTRLDGNRFYSTSSSYGE</sequence>
<evidence type="ECO:0000259" key="7">
    <source>
        <dbReference type="Pfam" id="PF13868"/>
    </source>
</evidence>
<keyword evidence="3" id="KW-0493">Microtubule</keyword>
<evidence type="ECO:0000259" key="8">
    <source>
        <dbReference type="Pfam" id="PF17681"/>
    </source>
</evidence>
<dbReference type="InterPro" id="IPR007259">
    <property type="entry name" value="GCP"/>
</dbReference>
<evidence type="ECO:0000313" key="10">
    <source>
        <dbReference type="Proteomes" id="UP000660262"/>
    </source>
</evidence>
<feature type="region of interest" description="Disordered" evidence="6">
    <location>
        <begin position="88"/>
        <end position="118"/>
    </location>
</feature>
<feature type="region of interest" description="Disordered" evidence="6">
    <location>
        <begin position="1099"/>
        <end position="1119"/>
    </location>
</feature>
<dbReference type="GO" id="GO:0000930">
    <property type="term" value="C:gamma-tubulin complex"/>
    <property type="evidence" value="ECO:0007669"/>
    <property type="project" value="TreeGrafter"/>
</dbReference>
<feature type="domain" description="Trichohyalin-plectin-homology" evidence="7">
    <location>
        <begin position="1050"/>
        <end position="1100"/>
    </location>
</feature>
<dbReference type="GO" id="GO:0007020">
    <property type="term" value="P:microtubule nucleation"/>
    <property type="evidence" value="ECO:0007669"/>
    <property type="project" value="InterPro"/>
</dbReference>
<organism evidence="9 10">
    <name type="scientific">Pycnococcus provasolii</name>
    <dbReference type="NCBI Taxonomy" id="41880"/>
    <lineage>
        <taxon>Eukaryota</taxon>
        <taxon>Viridiplantae</taxon>
        <taxon>Chlorophyta</taxon>
        <taxon>Pseudoscourfieldiophyceae</taxon>
        <taxon>Pseudoscourfieldiales</taxon>
        <taxon>Pycnococcaceae</taxon>
        <taxon>Pycnococcus</taxon>
    </lineage>
</organism>
<evidence type="ECO:0000256" key="3">
    <source>
        <dbReference type="ARBA" id="ARBA00022701"/>
    </source>
</evidence>
<evidence type="ECO:0000256" key="2">
    <source>
        <dbReference type="ARBA" id="ARBA00022490"/>
    </source>
</evidence>
<keyword evidence="2" id="KW-0963">Cytoplasm</keyword>
<evidence type="ECO:0000256" key="6">
    <source>
        <dbReference type="SAM" id="MobiDB-lite"/>
    </source>
</evidence>
<dbReference type="InterPro" id="IPR043597">
    <property type="entry name" value="TPH_dom"/>
</dbReference>
<dbReference type="GO" id="GO:0051225">
    <property type="term" value="P:spindle assembly"/>
    <property type="evidence" value="ECO:0007669"/>
    <property type="project" value="TreeGrafter"/>
</dbReference>
<dbReference type="EMBL" id="BNJQ01000001">
    <property type="protein sequence ID" value="GHP01443.1"/>
    <property type="molecule type" value="Genomic_DNA"/>
</dbReference>
<dbReference type="GO" id="GO:0005874">
    <property type="term" value="C:microtubule"/>
    <property type="evidence" value="ECO:0007669"/>
    <property type="project" value="UniProtKB-KW"/>
</dbReference>
<reference evidence="9" key="1">
    <citation type="submission" date="2020-10" db="EMBL/GenBank/DDBJ databases">
        <title>Unveiling of a novel bifunctional photoreceptor, Dualchrome1, isolated from a cosmopolitan green alga.</title>
        <authorList>
            <person name="Suzuki S."/>
            <person name="Kawachi M."/>
        </authorList>
    </citation>
    <scope>NUCLEOTIDE SEQUENCE</scope>
    <source>
        <strain evidence="9">NIES 2893</strain>
    </source>
</reference>
<evidence type="ECO:0000313" key="9">
    <source>
        <dbReference type="EMBL" id="GHP01443.1"/>
    </source>
</evidence>
<dbReference type="GO" id="GO:0000922">
    <property type="term" value="C:spindle pole"/>
    <property type="evidence" value="ECO:0007669"/>
    <property type="project" value="InterPro"/>
</dbReference>
<feature type="compositionally biased region" description="Low complexity" evidence="6">
    <location>
        <begin position="57"/>
        <end position="68"/>
    </location>
</feature>
<keyword evidence="10" id="KW-1185">Reference proteome</keyword>
<feature type="region of interest" description="Disordered" evidence="6">
    <location>
        <begin position="1024"/>
        <end position="1047"/>
    </location>
</feature>
<name>A0A830H5A6_9CHLO</name>
<dbReference type="Pfam" id="PF17681">
    <property type="entry name" value="GCP_N_terminal"/>
    <property type="match status" value="1"/>
</dbReference>
<keyword evidence="5" id="KW-0206">Cytoskeleton</keyword>
<comment type="subcellular location">
    <subcellularLocation>
        <location evidence="1">Cytoplasm</location>
        <location evidence="1">Cytoskeleton</location>
    </subcellularLocation>
</comment>
<evidence type="ECO:0000256" key="4">
    <source>
        <dbReference type="ARBA" id="ARBA00023054"/>
    </source>
</evidence>
<dbReference type="PANTHER" id="PTHR19302">
    <property type="entry name" value="GAMMA TUBULIN COMPLEX PROTEIN"/>
    <property type="match status" value="1"/>
</dbReference>
<dbReference type="Pfam" id="PF13868">
    <property type="entry name" value="TPH"/>
    <property type="match status" value="1"/>
</dbReference>
<evidence type="ECO:0000256" key="1">
    <source>
        <dbReference type="ARBA" id="ARBA00004245"/>
    </source>
</evidence>